<gene>
    <name evidence="5" type="ORF">BACCIP111883_01188</name>
</gene>
<accession>A0ABM8YKE4</accession>
<dbReference type="SUPFAM" id="SSF55729">
    <property type="entry name" value="Acyl-CoA N-acyltransferases (Nat)"/>
    <property type="match status" value="1"/>
</dbReference>
<dbReference type="PANTHER" id="PTHR43792">
    <property type="entry name" value="GNAT FAMILY, PUTATIVE (AFU_ORTHOLOGUE AFUA_3G00765)-RELATED-RELATED"/>
    <property type="match status" value="1"/>
</dbReference>
<comment type="caution">
    <text evidence="5">The sequence shown here is derived from an EMBL/GenBank/DDBJ whole genome shotgun (WGS) entry which is preliminary data.</text>
</comment>
<evidence type="ECO:0000256" key="3">
    <source>
        <dbReference type="ARBA" id="ARBA00038502"/>
    </source>
</evidence>
<feature type="domain" description="N-acetyltransferase" evidence="4">
    <location>
        <begin position="8"/>
        <end position="156"/>
    </location>
</feature>
<dbReference type="EMBL" id="CAKJTJ010000004">
    <property type="protein sequence ID" value="CAG9620420.1"/>
    <property type="molecule type" value="Genomic_DNA"/>
</dbReference>
<evidence type="ECO:0000256" key="1">
    <source>
        <dbReference type="ARBA" id="ARBA00022679"/>
    </source>
</evidence>
<protein>
    <recommendedName>
        <fullName evidence="4">N-acetyltransferase domain-containing protein</fullName>
    </recommendedName>
</protein>
<dbReference type="RefSeq" id="WP_230500346.1">
    <property type="nucleotide sequence ID" value="NZ_CAKJTJ010000004.1"/>
</dbReference>
<dbReference type="InterPro" id="IPR051531">
    <property type="entry name" value="N-acetyltransferase"/>
</dbReference>
<evidence type="ECO:0000256" key="2">
    <source>
        <dbReference type="ARBA" id="ARBA00023315"/>
    </source>
</evidence>
<organism evidence="5 6">
    <name type="scientific">Sutcliffiella rhizosphaerae</name>
    <dbReference type="NCBI Taxonomy" id="2880967"/>
    <lineage>
        <taxon>Bacteria</taxon>
        <taxon>Bacillati</taxon>
        <taxon>Bacillota</taxon>
        <taxon>Bacilli</taxon>
        <taxon>Bacillales</taxon>
        <taxon>Bacillaceae</taxon>
        <taxon>Sutcliffiella</taxon>
    </lineage>
</organism>
<comment type="similarity">
    <text evidence="3">Belongs to the acetyltransferase family. RimJ subfamily.</text>
</comment>
<name>A0ABM8YKE4_9BACI</name>
<evidence type="ECO:0000313" key="5">
    <source>
        <dbReference type="EMBL" id="CAG9620420.1"/>
    </source>
</evidence>
<keyword evidence="2" id="KW-0012">Acyltransferase</keyword>
<keyword evidence="6" id="KW-1185">Reference proteome</keyword>
<dbReference type="InterPro" id="IPR000182">
    <property type="entry name" value="GNAT_dom"/>
</dbReference>
<dbReference type="Proteomes" id="UP000789833">
    <property type="component" value="Unassembled WGS sequence"/>
</dbReference>
<dbReference type="Pfam" id="PF13302">
    <property type="entry name" value="Acetyltransf_3"/>
    <property type="match status" value="1"/>
</dbReference>
<keyword evidence="1" id="KW-0808">Transferase</keyword>
<dbReference type="PANTHER" id="PTHR43792:SF8">
    <property type="entry name" value="[RIBOSOMAL PROTEIN US5]-ALANINE N-ACETYLTRANSFERASE"/>
    <property type="match status" value="1"/>
</dbReference>
<dbReference type="PROSITE" id="PS51186">
    <property type="entry name" value="GNAT"/>
    <property type="match status" value="1"/>
</dbReference>
<dbReference type="InterPro" id="IPR016181">
    <property type="entry name" value="Acyl_CoA_acyltransferase"/>
</dbReference>
<evidence type="ECO:0000259" key="4">
    <source>
        <dbReference type="PROSITE" id="PS51186"/>
    </source>
</evidence>
<reference evidence="5 6" key="1">
    <citation type="submission" date="2021-10" db="EMBL/GenBank/DDBJ databases">
        <authorList>
            <person name="Criscuolo A."/>
        </authorList>
    </citation>
    <scope>NUCLEOTIDE SEQUENCE [LARGE SCALE GENOMIC DNA]</scope>
    <source>
        <strain evidence="6">CIP 111883</strain>
    </source>
</reference>
<dbReference type="Gene3D" id="3.40.630.30">
    <property type="match status" value="1"/>
</dbReference>
<evidence type="ECO:0000313" key="6">
    <source>
        <dbReference type="Proteomes" id="UP000789833"/>
    </source>
</evidence>
<sequence length="156" mass="17694">MKLETERLILKPLVKNDAPRVKVLANNEKLASVLGLPHPYELKHAQEWIDMQPEQIKNETEFPLAIVSKIFNEIIGTITLRINKNNNRGELGYWIGYEFWGCGYATEAVNRMRDFGFKQLGLNKITASALKRNIASTKVLVKAGLIKKAHSDKTDC</sequence>
<proteinExistence type="inferred from homology"/>